<reference evidence="2" key="1">
    <citation type="submission" date="2021-02" db="EMBL/GenBank/DDBJ databases">
        <authorList>
            <person name="Nowell W R."/>
        </authorList>
    </citation>
    <scope>NUCLEOTIDE SEQUENCE</scope>
</reference>
<protein>
    <recommendedName>
        <fullName evidence="1">Microbial-type PARG catalytic domain-containing protein</fullName>
    </recommendedName>
</protein>
<organism evidence="2 3">
    <name type="scientific">Rotaria sordida</name>
    <dbReference type="NCBI Taxonomy" id="392033"/>
    <lineage>
        <taxon>Eukaryota</taxon>
        <taxon>Metazoa</taxon>
        <taxon>Spiralia</taxon>
        <taxon>Gnathifera</taxon>
        <taxon>Rotifera</taxon>
        <taxon>Eurotatoria</taxon>
        <taxon>Bdelloidea</taxon>
        <taxon>Philodinida</taxon>
        <taxon>Philodinidae</taxon>
        <taxon>Rotaria</taxon>
    </lineage>
</organism>
<dbReference type="SUPFAM" id="SSF52949">
    <property type="entry name" value="Macro domain-like"/>
    <property type="match status" value="1"/>
</dbReference>
<dbReference type="EMBL" id="CAJNOO010003267">
    <property type="protein sequence ID" value="CAF1327814.1"/>
    <property type="molecule type" value="Genomic_DNA"/>
</dbReference>
<name>A0A815FSI9_9BILA</name>
<dbReference type="Gene3D" id="3.40.220.10">
    <property type="entry name" value="Leucine Aminopeptidase, subunit E, domain 1"/>
    <property type="match status" value="1"/>
</dbReference>
<proteinExistence type="predicted"/>
<dbReference type="InterPro" id="IPR019261">
    <property type="entry name" value="PARG_cat_microbial"/>
</dbReference>
<dbReference type="Pfam" id="PF10021">
    <property type="entry name" value="PARG_cat_microb"/>
    <property type="match status" value="1"/>
</dbReference>
<dbReference type="InterPro" id="IPR043472">
    <property type="entry name" value="Macro_dom-like"/>
</dbReference>
<dbReference type="NCBIfam" id="TIGR02452">
    <property type="entry name" value="TIGR02452 family protein"/>
    <property type="match status" value="1"/>
</dbReference>
<accession>A0A815FSI9</accession>
<dbReference type="Proteomes" id="UP000663882">
    <property type="component" value="Unassembled WGS sequence"/>
</dbReference>
<dbReference type="OrthoDB" id="10011945at2759"/>
<evidence type="ECO:0000313" key="2">
    <source>
        <dbReference type="EMBL" id="CAF1327814.1"/>
    </source>
</evidence>
<evidence type="ECO:0000313" key="3">
    <source>
        <dbReference type="Proteomes" id="UP000663882"/>
    </source>
</evidence>
<evidence type="ECO:0000259" key="1">
    <source>
        <dbReference type="Pfam" id="PF10021"/>
    </source>
</evidence>
<dbReference type="InterPro" id="IPR012664">
    <property type="entry name" value="CHP02452"/>
</dbReference>
<dbReference type="PANTHER" id="PTHR35596">
    <property type="entry name" value="DUF2263 DOMAIN-CONTAINING PROTEIN"/>
    <property type="match status" value="1"/>
</dbReference>
<comment type="caution">
    <text evidence="2">The sequence shown here is derived from an EMBL/GenBank/DDBJ whole genome shotgun (WGS) entry which is preliminary data.</text>
</comment>
<dbReference type="PANTHER" id="PTHR35596:SF1">
    <property type="entry name" value="MICROBIAL-TYPE PARG CATALYTIC DOMAIN-CONTAINING PROTEIN"/>
    <property type="match status" value="1"/>
</dbReference>
<feature type="domain" description="Microbial-type PARG catalytic" evidence="1">
    <location>
        <begin position="391"/>
        <end position="534"/>
    </location>
</feature>
<sequence>MTFSIRKRIDEQFPATLIDISHVECFSKLGIGLIHVKNNEMKNYLANKVGKISLSPQDSSAMISFTTTFEYVSYIVLDTTNVKDDIEWPTSEEIIKRWIEVYSGEKPRSCDQVDIQFPNIYRIVTSSLEQLQHVMDNEDFGVQQLCARVYLGADCGHIENLSRSATEDELRTAISNAVGEKDDISKLSLYIQLNKQTHNVCVIATNKARKWSTKIIYYKGNPISAAESLTRSLLVHSNSEIFNINDIISHDMFAGKVKLTKCRGNDFILEVLDKEVYDKCLKRKALRIDEKLLLSMEIYTPYSDPSDSEIDADTWYKREMFRYKADIMQFVSNPEHKIFRFKWNPQIWLEQFKRVVHTNQNPKSMDGSLEQQKASPDEMRHRLRVTIMLNTIATIRKKSYVIDNREIKLNLDPNMKTIIYNHQSKLKEGGPMPLKKTPFAKTKVEVVNEDCLIVYKNFIDRGKKPLLLNMASATSPGGGYRKGDGAQEENLFRRSDYLRSLDIGLDEFIEDSSDRSHCSSTCDLDSYFDSRRMYPMDEYGAIYTSDLTFFRQPEKTGYAFMEEPLNNVCSLAIAAYRDPKLDGNMLAPKYAVGLRKKIENMFSIAYHHEHDYLILSALGCGAFRNPPDHVAKIFRSVIEQYAGFFDSIIFAIIDDHNTGQVWNQEGNFKPFYDLLHNQKMTPYASMNQPNTIVGPYHLLSDGKTVHDISIFNATPCQFGAKCNQVFDPNHAPKFSHPPLCIEQAISGKCSKLDDIVHVSSFIHREPCRYGAQCRDIDNKKHTEEYDHPSYCPKGGYCEDTSDNHEKEYRHLPLCKFAHKCVDFQKRIKNHCDIFRHYKPNCEHGKYCVEFHNREHIDNYKHPFPLPCPWTPYHCSSHNQLTQTARNENISNVVHQHCLDYAHVCPFGRTCTDPNSWHWEKSIHVPRLRCEYGNHCKLCNQEDHLNSFTHPKIRDIRISCKYSDKCGQRLDPSHLSRYRHSMICKDSGVVRYCNLNKNINFVQNQNENIKRVLNYVESKKWQPFSLKTIPTEIVNWIRTVQPVHRCKPQIFESIILHGHVMSLEYMDNLRKPAFVANSILEHPRIRQIEHLRVREYANHAKEYITNMVTDIYMKAGFLKKYAGGTLDTKPPPEVEDSESVAARLHTIKHKEGLLSAVIPSQDLEAIRTKTNEIAEASMKLNLDKAGIGYEKDAKLGTNKSVFSILGPHTGHYYGDVVIVFKREILHHPDTNFSIQAATSYVSGRAYEWRPWLNSHPNSEPEQIDLFHKTKLHASIPGYEYAAALELIAVTSHKSEKRPADIKLREVIDRWCKADSHQVIEAHLPQLIPLDYIDHIYMPKKIYNSLNKNTQKTVDGVFKNCTTYSEKESDKYNEFIVDTLVKQFNSPDPHSLSRPIQGVVITIPSTKFSDHLVMPLTISQANEQYCIEHQKRSKNSTTYIYWQVMNGDMMLTLSSEPIDAIESNKKDPCLMCYIAPKPIPTESSNMNYHEQASYLNSGQPFQHHMFISDRKYAAKSTEFYIGCNTDDFMTFCLEIQRSNGTVTLSHAGPNSIYNHKKISCTFSRTDLDLTKLEFIHVSAGTRTVAIRNLTVTFEKQDELHPTFDKHFKQDALPPATPTPADAQTNINQEYQYIASNDETDDQSNKSSGLWTRFKDKAKDVLGFGSNATLKPCPDSINCTIQFSDNASTHNEKFLHPCRFAELCRNPEPNLTHETREVPICPSDPNCRKLCDPIHRAQYGHIGLPYYLIPCRHQRQCPDKSNSHRKKYSHGEKVLEAIGKSVSKGN</sequence>
<gene>
    <name evidence="2" type="ORF">RFH988_LOCUS31094</name>
</gene>